<comment type="function">
    <text evidence="5">Oxidizes proline to glutamate for use as a carbon and nitrogen source.</text>
</comment>
<dbReference type="InterPro" id="IPR005933">
    <property type="entry name" value="PutA_C"/>
</dbReference>
<dbReference type="SUPFAM" id="SSF53720">
    <property type="entry name" value="ALDH-like"/>
    <property type="match status" value="1"/>
</dbReference>
<dbReference type="GO" id="GO:0003842">
    <property type="term" value="F:L-glutamate gamma-semialdehyde dehydrogenase activity"/>
    <property type="evidence" value="ECO:0007669"/>
    <property type="project" value="UniProtKB-UniRule"/>
</dbReference>
<dbReference type="InterPro" id="IPR016162">
    <property type="entry name" value="Ald_DH_N"/>
</dbReference>
<organism evidence="11 12">
    <name type="scientific">Sinimarinibacterium flocculans</name>
    <dbReference type="NCBI Taxonomy" id="985250"/>
    <lineage>
        <taxon>Bacteria</taxon>
        <taxon>Pseudomonadati</taxon>
        <taxon>Pseudomonadota</taxon>
        <taxon>Gammaproteobacteria</taxon>
        <taxon>Nevskiales</taxon>
        <taxon>Nevskiaceae</taxon>
        <taxon>Sinimarinibacterium</taxon>
    </lineage>
</organism>
<accession>A0A318EIS9</accession>
<dbReference type="PROSITE" id="PS00070">
    <property type="entry name" value="ALDEHYDE_DEHYDR_CYS"/>
    <property type="match status" value="1"/>
</dbReference>
<evidence type="ECO:0000313" key="11">
    <source>
        <dbReference type="EMBL" id="PXV70995.1"/>
    </source>
</evidence>
<dbReference type="CDD" id="cd07125">
    <property type="entry name" value="ALDH_PutA-P5CDH"/>
    <property type="match status" value="1"/>
</dbReference>
<evidence type="ECO:0000256" key="6">
    <source>
        <dbReference type="PIRSR" id="PIRSR000197-1"/>
    </source>
</evidence>
<dbReference type="InterPro" id="IPR024089">
    <property type="entry name" value="PRODH_PutA_dom_I/II"/>
</dbReference>
<evidence type="ECO:0000256" key="3">
    <source>
        <dbReference type="ARBA" id="ARBA00023027"/>
    </source>
</evidence>
<comment type="cofactor">
    <cofactor evidence="5">
        <name>FAD</name>
        <dbReference type="ChEBI" id="CHEBI:57692"/>
    </cofactor>
</comment>
<comment type="similarity">
    <text evidence="5">In the C-terminal section; belongs to the aldehyde dehydrogenase family.</text>
</comment>
<dbReference type="Gene3D" id="1.20.5.460">
    <property type="entry name" value="Single helix bin"/>
    <property type="match status" value="1"/>
</dbReference>
<keyword evidence="5" id="KW-0805">Transcription regulation</keyword>
<evidence type="ECO:0000313" key="12">
    <source>
        <dbReference type="Proteomes" id="UP000248330"/>
    </source>
</evidence>
<dbReference type="Gene3D" id="3.40.309.10">
    <property type="entry name" value="Aldehyde Dehydrogenase, Chain A, domain 2"/>
    <property type="match status" value="1"/>
</dbReference>
<comment type="pathway">
    <text evidence="5">Amino-acid degradation; L-proline degradation into L-glutamate; L-glutamate from L-proline: step 1/2.</text>
</comment>
<dbReference type="NCBIfam" id="TIGR01238">
    <property type="entry name" value="D1pyr5carbox3"/>
    <property type="match status" value="1"/>
</dbReference>
<dbReference type="InterPro" id="IPR016163">
    <property type="entry name" value="Ald_DH_C"/>
</dbReference>
<evidence type="ECO:0000259" key="10">
    <source>
        <dbReference type="Pfam" id="PF18327"/>
    </source>
</evidence>
<dbReference type="AlphaFoldDB" id="A0A318EIS9"/>
<dbReference type="Pfam" id="PF14850">
    <property type="entry name" value="Pro_dh-DNA_bdg"/>
    <property type="match status" value="1"/>
</dbReference>
<keyword evidence="5" id="KW-0804">Transcription</keyword>
<dbReference type="InterPro" id="IPR016161">
    <property type="entry name" value="Ald_DH/histidinol_DH"/>
</dbReference>
<dbReference type="EMBL" id="QICN01000001">
    <property type="protein sequence ID" value="PXV70995.1"/>
    <property type="molecule type" value="Genomic_DNA"/>
</dbReference>
<keyword evidence="5" id="KW-0642">Proline metabolism</keyword>
<evidence type="ECO:0000256" key="2">
    <source>
        <dbReference type="ARBA" id="ARBA00023002"/>
    </source>
</evidence>
<evidence type="ECO:0000256" key="1">
    <source>
        <dbReference type="ARBA" id="ARBA00004786"/>
    </source>
</evidence>
<dbReference type="Gene3D" id="3.40.605.10">
    <property type="entry name" value="Aldehyde Dehydrogenase, Chain A, domain 1"/>
    <property type="match status" value="1"/>
</dbReference>
<name>A0A318EIS9_9GAMM</name>
<comment type="catalytic activity">
    <reaction evidence="5">
        <text>L-proline + a quinone = (S)-1-pyrroline-5-carboxylate + a quinol + H(+)</text>
        <dbReference type="Rhea" id="RHEA:23784"/>
        <dbReference type="ChEBI" id="CHEBI:15378"/>
        <dbReference type="ChEBI" id="CHEBI:17388"/>
        <dbReference type="ChEBI" id="CHEBI:24646"/>
        <dbReference type="ChEBI" id="CHEBI:60039"/>
        <dbReference type="ChEBI" id="CHEBI:132124"/>
        <dbReference type="EC" id="1.5.5.2"/>
    </reaction>
</comment>
<dbReference type="InterPro" id="IPR041349">
    <property type="entry name" value="PRODH"/>
</dbReference>
<dbReference type="Gene3D" id="3.20.20.220">
    <property type="match status" value="1"/>
</dbReference>
<keyword evidence="5" id="KW-0274">FAD</keyword>
<evidence type="ECO:0000256" key="5">
    <source>
        <dbReference type="PIRNR" id="PIRNR000197"/>
    </source>
</evidence>
<proteinExistence type="inferred from homology"/>
<gene>
    <name evidence="11" type="ORF">C8D93_10133</name>
</gene>
<evidence type="ECO:0000259" key="9">
    <source>
        <dbReference type="Pfam" id="PF14850"/>
    </source>
</evidence>
<dbReference type="InterPro" id="IPR024082">
    <property type="entry name" value="PRODH_PutA_dom_II"/>
</dbReference>
<dbReference type="PANTHER" id="PTHR42862">
    <property type="entry name" value="DELTA-1-PYRROLINE-5-CARBOXYLATE DEHYDROGENASE 1, ISOFORM A-RELATED"/>
    <property type="match status" value="1"/>
</dbReference>
<dbReference type="Pfam" id="PF00171">
    <property type="entry name" value="Aldedh"/>
    <property type="match status" value="1"/>
</dbReference>
<dbReference type="FunFam" id="3.40.309.10:FF:000005">
    <property type="entry name" value="1-pyrroline-5-carboxylate dehydrogenase 1"/>
    <property type="match status" value="1"/>
</dbReference>
<comment type="catalytic activity">
    <reaction evidence="4 5">
        <text>L-glutamate 5-semialdehyde + NAD(+) + H2O = L-glutamate + NADH + 2 H(+)</text>
        <dbReference type="Rhea" id="RHEA:30235"/>
        <dbReference type="ChEBI" id="CHEBI:15377"/>
        <dbReference type="ChEBI" id="CHEBI:15378"/>
        <dbReference type="ChEBI" id="CHEBI:29985"/>
        <dbReference type="ChEBI" id="CHEBI:57540"/>
        <dbReference type="ChEBI" id="CHEBI:57945"/>
        <dbReference type="ChEBI" id="CHEBI:58066"/>
        <dbReference type="EC" id="1.2.1.88"/>
    </reaction>
</comment>
<dbReference type="GO" id="GO:0003677">
    <property type="term" value="F:DNA binding"/>
    <property type="evidence" value="ECO:0007669"/>
    <property type="project" value="UniProtKB-KW"/>
</dbReference>
<feature type="domain" description="Proline dehydrogenase" evidence="8">
    <location>
        <begin position="195"/>
        <end position="497"/>
    </location>
</feature>
<dbReference type="PIRSF" id="PIRSF000197">
    <property type="entry name" value="Bifunct_PutA"/>
    <property type="match status" value="1"/>
</dbReference>
<feature type="active site" evidence="6">
    <location>
        <position position="814"/>
    </location>
</feature>
<comment type="pathway">
    <text evidence="1 5">Amino-acid degradation; L-proline degradation into L-glutamate; L-glutamate from L-proline: step 2/2.</text>
</comment>
<comment type="caution">
    <text evidence="11">The sequence shown here is derived from an EMBL/GenBank/DDBJ whole genome shotgun (WGS) entry which is preliminary data.</text>
</comment>
<dbReference type="UniPathway" id="UPA00261">
    <property type="reaction ID" value="UER00373"/>
</dbReference>
<evidence type="ECO:0000259" key="7">
    <source>
        <dbReference type="Pfam" id="PF00171"/>
    </source>
</evidence>
<keyword evidence="5" id="KW-0285">Flavoprotein</keyword>
<dbReference type="InterPro" id="IPR002872">
    <property type="entry name" value="Proline_DH_dom"/>
</dbReference>
<dbReference type="InterPro" id="IPR016160">
    <property type="entry name" value="Ald_DH_CS_CYS"/>
</dbReference>
<dbReference type="InterPro" id="IPR015590">
    <property type="entry name" value="Aldehyde_DH_dom"/>
</dbReference>
<keyword evidence="3 5" id="KW-0520">NAD</keyword>
<dbReference type="InterPro" id="IPR024090">
    <property type="entry name" value="PRODH_PutA_dom_I"/>
</dbReference>
<dbReference type="GO" id="GO:0009898">
    <property type="term" value="C:cytoplasmic side of plasma membrane"/>
    <property type="evidence" value="ECO:0007669"/>
    <property type="project" value="TreeGrafter"/>
</dbReference>
<sequence>MSDEGVLYAGPPPAREPLRAAISAHWLADEAQLVNRLLSIAELPEAQARAVVDRAADWVTRVRRLREQRSPLDAFMQQYDLSSEEGVLLMCLAEALLRIPDDDTAEKLIADKLAQADWEAHLGESDSLFVNASTWGLMLTGRIVRLSPELTGNFRTAINRLIGRSTEPVIRLAIRQAMRMMGSQFVMGRDIGEALRESHSRAHRRYLHSFDMLGEAALTAGDAERYLSAYRDAIVAIGRDAASPPADVFRRPGISVKLSALHPRYEFAQRARVLAELTPRLHELAMLARAQNVGLTVDAEEADRLELSLDIFEQVRGDAALHGWEGLGLAVQAFQKRGLYVIEWLEALARRVGCRLPVRLVKGAYWDTEIKRAQEQGLPGYPVFTRKANTDVAYLACARRLLAARDLFYPMLATHNAHTVAAVCAFAGDADGAGLHSRGGYEFQRLHGMGEALYDVVGEDLPVPCRVYAPVGLHEDLLPYLVRRLLENGANTSFVNRIFDEQVPAEQLVEDPVAAVAALPVKSSPNLPMPVELYGATRRNSLGLNLADEQATAALRPALSRAAPAPDVRSIVVDDAVGDAPRQPVCSPADRRRVLGTWTPLPSARVTDVVGAALAAQAAWNAQGVGKRAAMLERAADRLESDMAGFMRLAIREAGKTAPDAVTEVREAVDFLRYYAVQARRLMARAEVMPGPTGEHNELQLHGKGVFVCISPWNFPLAIFTGQVAAALVTGNAVIAKPAEQTNLIAWRMVQLLHDCGVPRGALQLVLGAGDLGASLVADPRIAGVVFTGSVEVAQAINRTLAARSGPIATLIAETGGQNAMIVDSSALPEQVVKDTLASAFGSAGQRCSALRVLYLQNEIADRTLTMLRGAMRELVVGDPAWLRTDVGPVIDAAAQQRLATHADDLVRQGCRVIERLEAPADGAHGTWFAPCAIEIDRLGRLDGEYFGAMLHVIRFDARALDRVIDEINASGYGLTLGVHSRIETTWRRVQQLARVGNCYVNRGMTGAVVGVQPFGGEGLSGTGPKAGGPHYLLRFVAERTLTVNTAAIGGNARLLAQSA</sequence>
<evidence type="ECO:0000259" key="8">
    <source>
        <dbReference type="Pfam" id="PF01619"/>
    </source>
</evidence>
<dbReference type="SUPFAM" id="SSF81935">
    <property type="entry name" value="N-terminal domain of bifunctional PutA protein"/>
    <property type="match status" value="1"/>
</dbReference>
<dbReference type="Pfam" id="PF01619">
    <property type="entry name" value="Pro_dh"/>
    <property type="match status" value="1"/>
</dbReference>
<dbReference type="Pfam" id="PF18327">
    <property type="entry name" value="PRODH"/>
    <property type="match status" value="1"/>
</dbReference>
<keyword evidence="5" id="KW-0678">Repressor</keyword>
<dbReference type="EC" id="1.2.1.88" evidence="5"/>
<protein>
    <recommendedName>
        <fullName evidence="5">Bifunctional protein PutA</fullName>
    </recommendedName>
    <domain>
        <recommendedName>
            <fullName evidence="5">Proline dehydrogenase</fullName>
            <ecNumber evidence="5">1.5.5.2</ecNumber>
        </recommendedName>
        <alternativeName>
            <fullName evidence="5">Proline oxidase</fullName>
        </alternativeName>
    </domain>
    <domain>
        <recommendedName>
            <fullName evidence="5">Delta-1-pyrroline-5-carboxylate dehydrogenase</fullName>
            <shortName evidence="5">P5C dehydrogenase</shortName>
            <ecNumber evidence="5">1.2.1.88</ecNumber>
        </recommendedName>
        <alternativeName>
            <fullName evidence="5">L-glutamate gamma-semialdehyde dehydrogenase</fullName>
        </alternativeName>
    </domain>
</protein>
<dbReference type="RefSeq" id="WP_211307126.1">
    <property type="nucleotide sequence ID" value="NZ_CAKZQT010000040.1"/>
</dbReference>
<dbReference type="GO" id="GO:0010133">
    <property type="term" value="P:L-proline catabolic process to L-glutamate"/>
    <property type="evidence" value="ECO:0007669"/>
    <property type="project" value="UniProtKB-UniRule"/>
</dbReference>
<dbReference type="PANTHER" id="PTHR42862:SF1">
    <property type="entry name" value="DELTA-1-PYRROLINE-5-CARBOXYLATE DEHYDROGENASE 2, ISOFORM A-RELATED"/>
    <property type="match status" value="1"/>
</dbReference>
<dbReference type="Proteomes" id="UP000248330">
    <property type="component" value="Unassembled WGS sequence"/>
</dbReference>
<feature type="domain" description="Aldehyde dehydrogenase" evidence="7">
    <location>
        <begin position="582"/>
        <end position="1038"/>
    </location>
</feature>
<dbReference type="GO" id="GO:0004657">
    <property type="term" value="F:proline dehydrogenase activity"/>
    <property type="evidence" value="ECO:0007669"/>
    <property type="project" value="UniProtKB-UniRule"/>
</dbReference>
<dbReference type="EC" id="1.5.5.2" evidence="5"/>
<feature type="domain" description="Proline utilization A proline dehydrogenase N-terminal" evidence="10">
    <location>
        <begin position="17"/>
        <end position="63"/>
    </location>
</feature>
<dbReference type="InterPro" id="IPR025703">
    <property type="entry name" value="Bifunct_PutA"/>
</dbReference>
<dbReference type="InterPro" id="IPR050485">
    <property type="entry name" value="Proline_metab_enzyme"/>
</dbReference>
<feature type="domain" description="Proline dehydrogenase PutA" evidence="9">
    <location>
        <begin position="72"/>
        <end position="185"/>
    </location>
</feature>
<dbReference type="SUPFAM" id="SSF51730">
    <property type="entry name" value="FAD-linked oxidoreductase"/>
    <property type="match status" value="1"/>
</dbReference>
<keyword evidence="12" id="KW-1185">Reference proteome</keyword>
<feature type="active site" evidence="6">
    <location>
        <position position="848"/>
    </location>
</feature>
<keyword evidence="5" id="KW-0238">DNA-binding</keyword>
<comment type="similarity">
    <text evidence="5">In the N-terminal section; belongs to the proline dehydrogenase family.</text>
</comment>
<keyword evidence="2 5" id="KW-0560">Oxidoreductase</keyword>
<dbReference type="GO" id="GO:0003700">
    <property type="term" value="F:DNA-binding transcription factor activity"/>
    <property type="evidence" value="ECO:0007669"/>
    <property type="project" value="InterPro"/>
</dbReference>
<dbReference type="InterPro" id="IPR029041">
    <property type="entry name" value="FAD-linked_oxidoreductase-like"/>
</dbReference>
<reference evidence="11 12" key="1">
    <citation type="submission" date="2018-04" db="EMBL/GenBank/DDBJ databases">
        <title>Genomic Encyclopedia of Type Strains, Phase IV (KMG-IV): sequencing the most valuable type-strain genomes for metagenomic binning, comparative biology and taxonomic classification.</title>
        <authorList>
            <person name="Goeker M."/>
        </authorList>
    </citation>
    <scope>NUCLEOTIDE SEQUENCE [LARGE SCALE GENOMIC DNA]</scope>
    <source>
        <strain evidence="11 12">DSM 104150</strain>
    </source>
</reference>
<dbReference type="Gene3D" id="1.20.5.550">
    <property type="entry name" value="Single Helix bin"/>
    <property type="match status" value="1"/>
</dbReference>
<dbReference type="NCBIfam" id="NF008869">
    <property type="entry name" value="PRK11904.1"/>
    <property type="match status" value="1"/>
</dbReference>
<evidence type="ECO:0000256" key="4">
    <source>
        <dbReference type="ARBA" id="ARBA00048142"/>
    </source>
</evidence>